<name>A0A1Z5JR79_FISSO</name>
<dbReference type="Gene3D" id="2.20.110.10">
    <property type="entry name" value="Histone H3 K4-specific methyltransferase SET7/9 N-terminal domain"/>
    <property type="match status" value="2"/>
</dbReference>
<evidence type="ECO:0000256" key="1">
    <source>
        <dbReference type="ARBA" id="ARBA00022737"/>
    </source>
</evidence>
<dbReference type="PANTHER" id="PTHR43215:SF14">
    <property type="entry name" value="RADIAL SPOKE HEAD 1 HOMOLOG"/>
    <property type="match status" value="1"/>
</dbReference>
<evidence type="ECO:0000313" key="2">
    <source>
        <dbReference type="EMBL" id="GAX16396.1"/>
    </source>
</evidence>
<keyword evidence="1" id="KW-0677">Repeat</keyword>
<evidence type="ECO:0000313" key="3">
    <source>
        <dbReference type="Proteomes" id="UP000198406"/>
    </source>
</evidence>
<dbReference type="AlphaFoldDB" id="A0A1Z5JR79"/>
<dbReference type="SUPFAM" id="SSF82185">
    <property type="entry name" value="Histone H3 K4-specific methyltransferase SET7/9 N-terminal domain"/>
    <property type="match status" value="2"/>
</dbReference>
<protein>
    <submittedName>
        <fullName evidence="2">Uncharacterized protein</fullName>
    </submittedName>
</protein>
<dbReference type="EMBL" id="BDSP01000105">
    <property type="protein sequence ID" value="GAX16396.1"/>
    <property type="molecule type" value="Genomic_DNA"/>
</dbReference>
<comment type="caution">
    <text evidence="2">The sequence shown here is derived from an EMBL/GenBank/DDBJ whole genome shotgun (WGS) entry which is preliminary data.</text>
</comment>
<organism evidence="2 3">
    <name type="scientific">Fistulifera solaris</name>
    <name type="common">Oleaginous diatom</name>
    <dbReference type="NCBI Taxonomy" id="1519565"/>
    <lineage>
        <taxon>Eukaryota</taxon>
        <taxon>Sar</taxon>
        <taxon>Stramenopiles</taxon>
        <taxon>Ochrophyta</taxon>
        <taxon>Bacillariophyta</taxon>
        <taxon>Bacillariophyceae</taxon>
        <taxon>Bacillariophycidae</taxon>
        <taxon>Naviculales</taxon>
        <taxon>Naviculaceae</taxon>
        <taxon>Fistulifera</taxon>
    </lineage>
</organism>
<dbReference type="Proteomes" id="UP000198406">
    <property type="component" value="Unassembled WGS sequence"/>
</dbReference>
<dbReference type="SMART" id="SM00698">
    <property type="entry name" value="MORN"/>
    <property type="match status" value="6"/>
</dbReference>
<dbReference type="OrthoDB" id="42911at2759"/>
<reference evidence="2 3" key="1">
    <citation type="journal article" date="2015" name="Plant Cell">
        <title>Oil accumulation by the oleaginous diatom Fistulifera solaris as revealed by the genome and transcriptome.</title>
        <authorList>
            <person name="Tanaka T."/>
            <person name="Maeda Y."/>
            <person name="Veluchamy A."/>
            <person name="Tanaka M."/>
            <person name="Abida H."/>
            <person name="Marechal E."/>
            <person name="Bowler C."/>
            <person name="Muto M."/>
            <person name="Sunaga Y."/>
            <person name="Tanaka M."/>
            <person name="Yoshino T."/>
            <person name="Taniguchi T."/>
            <person name="Fukuda Y."/>
            <person name="Nemoto M."/>
            <person name="Matsumoto M."/>
            <person name="Wong P.S."/>
            <person name="Aburatani S."/>
            <person name="Fujibuchi W."/>
        </authorList>
    </citation>
    <scope>NUCLEOTIDE SEQUENCE [LARGE SCALE GENOMIC DNA]</scope>
    <source>
        <strain evidence="2 3">JPCC DA0580</strain>
    </source>
</reference>
<proteinExistence type="predicted"/>
<sequence>MNQHEERLQSQQVNVKKLVAAREERLAAGQCPTCGQQLYTFKTARICCCIVSKNLRKIPLTVPNLVERGQCCRCELHDSSKSLQTLEVSSCWSESSPFGSFLDPIANHGTGNETGHEFFSFTLKEKPNNGRCTGSSAFVPDDSVAIKTAVYEGGYNSKGEKHGEGVMAWSNGDVFKGAFVNDKRCGHGTIEFNGVNQDGGEYVGEWRDDKMHGDGTRRYPNGDMYVGNFDEGKREGEGRFYFSNGDMYFGQWKNNQMHGPGHYYFSSGTRFEGMFLFNRRNGKGKTQGGSSGSIDIFQYINDERVGQGVRFDAKRTRAWRLVPRVNGAIRQIGSPPLERHRITIPEAVSLVYEIENASSSYIEDLLASRGVNTRMFTNL</sequence>
<dbReference type="InParanoid" id="A0A1Z5JR79"/>
<gene>
    <name evidence="2" type="ORF">FisN_10Hh371</name>
</gene>
<dbReference type="InterPro" id="IPR003409">
    <property type="entry name" value="MORN"/>
</dbReference>
<dbReference type="PANTHER" id="PTHR43215">
    <property type="entry name" value="RADIAL SPOKE HEAD 1 HOMOLOG"/>
    <property type="match status" value="1"/>
</dbReference>
<keyword evidence="3" id="KW-1185">Reference proteome</keyword>
<accession>A0A1Z5JR79</accession>
<dbReference type="Pfam" id="PF02493">
    <property type="entry name" value="MORN"/>
    <property type="match status" value="6"/>
</dbReference>